<gene>
    <name evidence="1" type="ORF">HID58_054012</name>
</gene>
<protein>
    <submittedName>
        <fullName evidence="1">Uncharacterized protein</fullName>
    </submittedName>
</protein>
<comment type="caution">
    <text evidence="1">The sequence shown here is derived from an EMBL/GenBank/DDBJ whole genome shotgun (WGS) entry which is preliminary data.</text>
</comment>
<dbReference type="EMBL" id="JAGKQM010000013">
    <property type="protein sequence ID" value="KAH0891583.1"/>
    <property type="molecule type" value="Genomic_DNA"/>
</dbReference>
<accession>A0ABQ8AGP3</accession>
<proteinExistence type="predicted"/>
<evidence type="ECO:0000313" key="1">
    <source>
        <dbReference type="EMBL" id="KAH0891583.1"/>
    </source>
</evidence>
<sequence>MLYIKPDKPGRSIYYFNHLPRQRPHLQTLMKHLTPIHTIWALMQMLSWSYSKLSAEVVQRFDANVVMFSLLSFEASDELAVRLANSQPP</sequence>
<organism evidence="1 2">
    <name type="scientific">Brassica napus</name>
    <name type="common">Rape</name>
    <dbReference type="NCBI Taxonomy" id="3708"/>
    <lineage>
        <taxon>Eukaryota</taxon>
        <taxon>Viridiplantae</taxon>
        <taxon>Streptophyta</taxon>
        <taxon>Embryophyta</taxon>
        <taxon>Tracheophyta</taxon>
        <taxon>Spermatophyta</taxon>
        <taxon>Magnoliopsida</taxon>
        <taxon>eudicotyledons</taxon>
        <taxon>Gunneridae</taxon>
        <taxon>Pentapetalae</taxon>
        <taxon>rosids</taxon>
        <taxon>malvids</taxon>
        <taxon>Brassicales</taxon>
        <taxon>Brassicaceae</taxon>
        <taxon>Brassiceae</taxon>
        <taxon>Brassica</taxon>
    </lineage>
</organism>
<name>A0ABQ8AGP3_BRANA</name>
<evidence type="ECO:0000313" key="2">
    <source>
        <dbReference type="Proteomes" id="UP000824890"/>
    </source>
</evidence>
<keyword evidence="2" id="KW-1185">Reference proteome</keyword>
<dbReference type="Proteomes" id="UP000824890">
    <property type="component" value="Unassembled WGS sequence"/>
</dbReference>
<reference evidence="1 2" key="1">
    <citation type="submission" date="2021-05" db="EMBL/GenBank/DDBJ databases">
        <title>Genome Assembly of Synthetic Allotetraploid Brassica napus Reveals Homoeologous Exchanges between Subgenomes.</title>
        <authorList>
            <person name="Davis J.T."/>
        </authorList>
    </citation>
    <scope>NUCLEOTIDE SEQUENCE [LARGE SCALE GENOMIC DNA]</scope>
    <source>
        <strain evidence="2">cv. Da-Ae</strain>
        <tissue evidence="1">Seedling</tissue>
    </source>
</reference>